<dbReference type="Proteomes" id="UP001595826">
    <property type="component" value="Unassembled WGS sequence"/>
</dbReference>
<gene>
    <name evidence="1" type="ORF">ACFOWD_05165</name>
</gene>
<dbReference type="Pfam" id="PF09697">
    <property type="entry name" value="Porph_ging"/>
    <property type="match status" value="1"/>
</dbReference>
<sequence length="260" mass="30135">MKIKFLIISTLLFVNYINCQNTKGNLYVEYNITKGLIKSKEFLFVNQDNSLYTTDFIDFNNELNSLSKKNDNYIIQEKRLKVNKMEYYSSLNKDSLFFVSIFPNGKKIIAIDKLPKIKWEISNNQTKKIGGFICSKASGNFRGSKIVAYYAINIPIPFGPFKFKGLPGLILEVYNEDSYGTKYTWAAKKIVFNQKLKKNIVFNKDNYHQKIVSYKSLIESFDKKMSNITKKLTSRSSRGSSTKLISKGRLGIEKIYEWEL</sequence>
<dbReference type="EMBL" id="JBHSCY010000001">
    <property type="protein sequence ID" value="MFC4268288.1"/>
    <property type="molecule type" value="Genomic_DNA"/>
</dbReference>
<protein>
    <submittedName>
        <fullName evidence="1">GLPGLI family protein</fullName>
    </submittedName>
</protein>
<keyword evidence="2" id="KW-1185">Reference proteome</keyword>
<dbReference type="NCBIfam" id="TIGR01200">
    <property type="entry name" value="GLPGLI"/>
    <property type="match status" value="1"/>
</dbReference>
<accession>A0ABV8RA41</accession>
<reference evidence="2" key="1">
    <citation type="journal article" date="2019" name="Int. J. Syst. Evol. Microbiol.">
        <title>The Global Catalogue of Microorganisms (GCM) 10K type strain sequencing project: providing services to taxonomists for standard genome sequencing and annotation.</title>
        <authorList>
            <consortium name="The Broad Institute Genomics Platform"/>
            <consortium name="The Broad Institute Genome Sequencing Center for Infectious Disease"/>
            <person name="Wu L."/>
            <person name="Ma J."/>
        </authorList>
    </citation>
    <scope>NUCLEOTIDE SEQUENCE [LARGE SCALE GENOMIC DNA]</scope>
    <source>
        <strain evidence="2">CECT 8655</strain>
    </source>
</reference>
<proteinExistence type="predicted"/>
<dbReference type="InterPro" id="IPR005901">
    <property type="entry name" value="GLPGLI"/>
</dbReference>
<name>A0ABV8RA41_9FLAO</name>
<evidence type="ECO:0000313" key="2">
    <source>
        <dbReference type="Proteomes" id="UP001595826"/>
    </source>
</evidence>
<evidence type="ECO:0000313" key="1">
    <source>
        <dbReference type="EMBL" id="MFC4268288.1"/>
    </source>
</evidence>
<dbReference type="RefSeq" id="WP_377408677.1">
    <property type="nucleotide sequence ID" value="NZ_JBHSCY010000001.1"/>
</dbReference>
<organism evidence="1 2">
    <name type="scientific">Polaribacter marinivivus</name>
    <dbReference type="NCBI Taxonomy" id="1524260"/>
    <lineage>
        <taxon>Bacteria</taxon>
        <taxon>Pseudomonadati</taxon>
        <taxon>Bacteroidota</taxon>
        <taxon>Flavobacteriia</taxon>
        <taxon>Flavobacteriales</taxon>
        <taxon>Flavobacteriaceae</taxon>
    </lineage>
</organism>
<comment type="caution">
    <text evidence="1">The sequence shown here is derived from an EMBL/GenBank/DDBJ whole genome shotgun (WGS) entry which is preliminary data.</text>
</comment>